<gene>
    <name evidence="2" type="ORF">PCASD_03560</name>
    <name evidence="1" type="ORF">PCASD_12537</name>
</gene>
<dbReference type="EMBL" id="PGCI01000647">
    <property type="protein sequence ID" value="PLW22974.1"/>
    <property type="molecule type" value="Genomic_DNA"/>
</dbReference>
<evidence type="ECO:0000313" key="3">
    <source>
        <dbReference type="Proteomes" id="UP000235392"/>
    </source>
</evidence>
<protein>
    <submittedName>
        <fullName evidence="2">Uncharacterized protein</fullName>
    </submittedName>
</protein>
<evidence type="ECO:0000313" key="1">
    <source>
        <dbReference type="EMBL" id="PLW22974.1"/>
    </source>
</evidence>
<evidence type="ECO:0000313" key="2">
    <source>
        <dbReference type="EMBL" id="PLW48092.1"/>
    </source>
</evidence>
<name>A0A2N5VDL8_9BASI</name>
<dbReference type="EMBL" id="PGCI01000026">
    <property type="protein sequence ID" value="PLW48092.1"/>
    <property type="molecule type" value="Genomic_DNA"/>
</dbReference>
<accession>A0A2N5VDL8</accession>
<dbReference type="Proteomes" id="UP000235392">
    <property type="component" value="Unassembled WGS sequence"/>
</dbReference>
<organism evidence="2 3">
    <name type="scientific">Puccinia coronata f. sp. avenae</name>
    <dbReference type="NCBI Taxonomy" id="200324"/>
    <lineage>
        <taxon>Eukaryota</taxon>
        <taxon>Fungi</taxon>
        <taxon>Dikarya</taxon>
        <taxon>Basidiomycota</taxon>
        <taxon>Pucciniomycotina</taxon>
        <taxon>Pucciniomycetes</taxon>
        <taxon>Pucciniales</taxon>
        <taxon>Pucciniaceae</taxon>
        <taxon>Puccinia</taxon>
    </lineage>
</organism>
<proteinExistence type="predicted"/>
<dbReference type="AlphaFoldDB" id="A0A2N5VDL8"/>
<reference evidence="2 3" key="1">
    <citation type="submission" date="2017-11" db="EMBL/GenBank/DDBJ databases">
        <title>De novo assembly and phasing of dikaryotic genomes from two isolates of Puccinia coronata f. sp. avenae, the causal agent of oat crown rust.</title>
        <authorList>
            <person name="Miller M.E."/>
            <person name="Zhang Y."/>
            <person name="Omidvar V."/>
            <person name="Sperschneider J."/>
            <person name="Schwessinger B."/>
            <person name="Raley C."/>
            <person name="Palmer J.M."/>
            <person name="Garnica D."/>
            <person name="Upadhyaya N."/>
            <person name="Rathjen J."/>
            <person name="Taylor J.M."/>
            <person name="Park R.F."/>
            <person name="Dodds P.N."/>
            <person name="Hirsch C.D."/>
            <person name="Kianian S.F."/>
            <person name="Figueroa M."/>
        </authorList>
    </citation>
    <scope>NUCLEOTIDE SEQUENCE [LARGE SCALE GENOMIC DNA]</scope>
    <source>
        <strain evidence="2">12SD80</strain>
    </source>
</reference>
<comment type="caution">
    <text evidence="2">The sequence shown here is derived from an EMBL/GenBank/DDBJ whole genome shotgun (WGS) entry which is preliminary data.</text>
</comment>
<sequence length="85" mass="9343">MELSCSTSQAEADDVNIVLVIQGSTNRPQDPSTYIPVDESSKSLIIECESKMHQCVSDSVYIDLARDNFGSESRMGVINNVLTLF</sequence>